<comment type="subcellular location">
    <subcellularLocation>
        <location evidence="2">Lysosome</location>
    </subcellularLocation>
    <subcellularLocation>
        <location evidence="3">Secreted</location>
    </subcellularLocation>
</comment>
<dbReference type="GeneID" id="103255459"/>
<organism evidence="18 19">
    <name type="scientific">Carlito syrichta</name>
    <name type="common">Philippine tarsier</name>
    <name type="synonym">Tarsius syrichta</name>
    <dbReference type="NCBI Taxonomy" id="1868482"/>
    <lineage>
        <taxon>Eukaryota</taxon>
        <taxon>Metazoa</taxon>
        <taxon>Chordata</taxon>
        <taxon>Craniata</taxon>
        <taxon>Vertebrata</taxon>
        <taxon>Euteleostomi</taxon>
        <taxon>Mammalia</taxon>
        <taxon>Eutheria</taxon>
        <taxon>Euarchontoglires</taxon>
        <taxon>Primates</taxon>
        <taxon>Haplorrhini</taxon>
        <taxon>Tarsiiformes</taxon>
        <taxon>Tarsiidae</taxon>
        <taxon>Carlito</taxon>
    </lineage>
</organism>
<keyword evidence="8 17" id="KW-0378">Hydrolase</keyword>
<dbReference type="PRINTS" id="PR00846">
    <property type="entry name" value="GLHYDRLASE56"/>
</dbReference>
<dbReference type="RefSeq" id="XP_021565791.1">
    <property type="nucleotide sequence ID" value="XM_021710116.1"/>
</dbReference>
<dbReference type="PANTHER" id="PTHR11769">
    <property type="entry name" value="HYALURONIDASE"/>
    <property type="match status" value="1"/>
</dbReference>
<evidence type="ECO:0000256" key="7">
    <source>
        <dbReference type="ARBA" id="ARBA00022729"/>
    </source>
</evidence>
<reference evidence="19" key="1">
    <citation type="submission" date="2025-08" db="UniProtKB">
        <authorList>
            <consortium name="RefSeq"/>
        </authorList>
    </citation>
    <scope>IDENTIFICATION</scope>
</reference>
<evidence type="ECO:0000256" key="10">
    <source>
        <dbReference type="ARBA" id="ARBA00023180"/>
    </source>
</evidence>
<evidence type="ECO:0000256" key="8">
    <source>
        <dbReference type="ARBA" id="ARBA00022801"/>
    </source>
</evidence>
<sequence length="481" mass="53354">MFNNNQSGGGVMTKELGPSALSRGQSLQPALSSPSPGQVALNPSRAMAAHLLHICILFLILLDMVQGSRDPLAPNQPFITVWNANTQWCLERHGVDVDVSVFNVVVNPGQTFRGPDMTIFYSSQLGTYPYYTPAGDPVFGGLPQNASLGAHLARTFQDILAAMPAPDFSGLVVIDWEAWRPRWAFNWDTKDIYRQRSRALVQAQHPDWPAPWVEAAAQDQFQRAARAWMAGTLQLGRALRPRGLWGFYGFPNCYNYDFLSPNYTGQCTPDIRAQNDKLGWLWDQSRALYPSIYVPAALEHTGKAWMYVRHRVGEAFRVAAAARDPNLLVLPYAQIFYDMTDHFLPLDELEHTLGESMAQGAAGVVLWVSWESTRTKESCQAIKEYVDTALGPFILNMTSGALLCSQALCSGHGRCVRRSSHPEALLILNPASFSIQLTPGGGPLTLKGALSPEDRVQMAVEFKCRCYPGWQGAQCEQKSMW</sequence>
<evidence type="ECO:0000256" key="6">
    <source>
        <dbReference type="ARBA" id="ARBA00022536"/>
    </source>
</evidence>
<dbReference type="InterPro" id="IPR018155">
    <property type="entry name" value="Hyaluronidase"/>
</dbReference>
<evidence type="ECO:0000256" key="3">
    <source>
        <dbReference type="ARBA" id="ARBA00004613"/>
    </source>
</evidence>
<feature type="active site" description="Proton donor" evidence="14">
    <location>
        <position position="177"/>
    </location>
</feature>
<dbReference type="Pfam" id="PF01630">
    <property type="entry name" value="Glyco_hydro_56"/>
    <property type="match status" value="1"/>
</dbReference>
<dbReference type="Proteomes" id="UP000189704">
    <property type="component" value="Unplaced"/>
</dbReference>
<dbReference type="GO" id="GO:0030214">
    <property type="term" value="P:hyaluronan catabolic process"/>
    <property type="evidence" value="ECO:0007669"/>
    <property type="project" value="TreeGrafter"/>
</dbReference>
<dbReference type="AlphaFoldDB" id="A0A3Q0DRQ3"/>
<dbReference type="GO" id="GO:0031410">
    <property type="term" value="C:cytoplasmic vesicle"/>
    <property type="evidence" value="ECO:0007669"/>
    <property type="project" value="TreeGrafter"/>
</dbReference>
<evidence type="ECO:0000313" key="19">
    <source>
        <dbReference type="RefSeq" id="XP_021565791.1"/>
    </source>
</evidence>
<feature type="disulfide bond" evidence="16">
    <location>
        <begin position="89"/>
        <end position="379"/>
    </location>
</feature>
<keyword evidence="5" id="KW-0964">Secreted</keyword>
<dbReference type="InterPro" id="IPR013785">
    <property type="entry name" value="Aldolase_TIM"/>
</dbReference>
<evidence type="ECO:0000256" key="5">
    <source>
        <dbReference type="ARBA" id="ARBA00022525"/>
    </source>
</evidence>
<name>A0A3Q0DRQ3_CARSF</name>
<evidence type="ECO:0000256" key="9">
    <source>
        <dbReference type="ARBA" id="ARBA00023157"/>
    </source>
</evidence>
<evidence type="ECO:0000313" key="18">
    <source>
        <dbReference type="Proteomes" id="UP000189704"/>
    </source>
</evidence>
<dbReference type="PIRSF" id="PIRSF038193">
    <property type="entry name" value="Hyaluronidase"/>
    <property type="match status" value="1"/>
</dbReference>
<evidence type="ECO:0000256" key="15">
    <source>
        <dbReference type="PIRSR" id="PIRSR038193-2"/>
    </source>
</evidence>
<dbReference type="CTD" id="3373"/>
<dbReference type="InterPro" id="IPR017853">
    <property type="entry name" value="GH"/>
</dbReference>
<keyword evidence="6" id="KW-0245">EGF-like domain</keyword>
<evidence type="ECO:0000256" key="4">
    <source>
        <dbReference type="ARBA" id="ARBA00008871"/>
    </source>
</evidence>
<dbReference type="GO" id="GO:0005576">
    <property type="term" value="C:extracellular region"/>
    <property type="evidence" value="ECO:0007669"/>
    <property type="project" value="UniProtKB-SubCell"/>
</dbReference>
<evidence type="ECO:0000256" key="1">
    <source>
        <dbReference type="ARBA" id="ARBA00000251"/>
    </source>
</evidence>
<keyword evidence="7" id="KW-0732">Signal</keyword>
<feature type="disulfide bond" evidence="16">
    <location>
        <begin position="253"/>
        <end position="267"/>
    </location>
</feature>
<dbReference type="FunFam" id="3.20.20.70:FF:000065">
    <property type="entry name" value="Hyaluronidase"/>
    <property type="match status" value="1"/>
</dbReference>
<evidence type="ECO:0000256" key="12">
    <source>
        <dbReference type="ARBA" id="ARBA00023295"/>
    </source>
</evidence>
<evidence type="ECO:0000256" key="14">
    <source>
        <dbReference type="PIRSR" id="PIRSR038193-1"/>
    </source>
</evidence>
<comment type="similarity">
    <text evidence="4 13 17">Belongs to the glycosyl hydrolase 56 family.</text>
</comment>
<evidence type="ECO:0000256" key="17">
    <source>
        <dbReference type="RuleBase" id="RU610713"/>
    </source>
</evidence>
<dbReference type="SUPFAM" id="SSF51445">
    <property type="entry name" value="(Trans)glycosidases"/>
    <property type="match status" value="1"/>
</dbReference>
<feature type="disulfide bond" evidence="16">
    <location>
        <begin position="466"/>
        <end position="475"/>
    </location>
</feature>
<dbReference type="EC" id="3.2.1.35" evidence="17"/>
<evidence type="ECO:0000256" key="16">
    <source>
        <dbReference type="PIRSR" id="PIRSR038193-3"/>
    </source>
</evidence>
<feature type="disulfide bond" evidence="16">
    <location>
        <begin position="409"/>
        <end position="464"/>
    </location>
</feature>
<comment type="catalytic activity">
    <reaction evidence="1 17">
        <text>Random hydrolysis of (1-&gt;4)-linkages between N-acetyl-beta-D-glucosamine and D-glucuronate residues in hyaluronate.</text>
        <dbReference type="EC" id="3.2.1.35"/>
    </reaction>
</comment>
<keyword evidence="12 17" id="KW-0326">Glycosidase</keyword>
<dbReference type="Gene3D" id="3.20.20.70">
    <property type="entry name" value="Aldolase class I"/>
    <property type="match status" value="1"/>
</dbReference>
<keyword evidence="18" id="KW-1185">Reference proteome</keyword>
<gene>
    <name evidence="19" type="primary">HYAL1</name>
</gene>
<evidence type="ECO:0000256" key="2">
    <source>
        <dbReference type="ARBA" id="ARBA00004371"/>
    </source>
</evidence>
<protein>
    <recommendedName>
        <fullName evidence="17">Hyaluronidase</fullName>
        <ecNumber evidence="17">3.2.1.35</ecNumber>
    </recommendedName>
</protein>
<dbReference type="OrthoDB" id="5796153at2759"/>
<dbReference type="GlyCosmos" id="A0A3Q0DRQ3">
    <property type="glycosylation" value="1 site, No reported glycans"/>
</dbReference>
<dbReference type="STRING" id="1868482.ENSTSYP00000014807"/>
<evidence type="ECO:0000256" key="11">
    <source>
        <dbReference type="ARBA" id="ARBA00023228"/>
    </source>
</evidence>
<feature type="disulfide bond" evidence="16">
    <location>
        <begin position="404"/>
        <end position="415"/>
    </location>
</feature>
<evidence type="ECO:0000256" key="13">
    <source>
        <dbReference type="PIRNR" id="PIRNR038193"/>
    </source>
</evidence>
<keyword evidence="9 16" id="KW-1015">Disulfide bond</keyword>
<accession>A0A3Q0DRQ3</accession>
<keyword evidence="10" id="KW-0325">Glycoprotein</keyword>
<dbReference type="PANTHER" id="PTHR11769:SF23">
    <property type="entry name" value="HYALURONIDASE-1"/>
    <property type="match status" value="1"/>
</dbReference>
<proteinExistence type="inferred from homology"/>
<feature type="glycosylation site" description="N-linked (GlcNAc...) asparagine" evidence="15">
    <location>
        <position position="396"/>
    </location>
</feature>
<dbReference type="GO" id="GO:0004415">
    <property type="term" value="F:hyalurononglucosaminidase activity"/>
    <property type="evidence" value="ECO:0007669"/>
    <property type="project" value="UniProtKB-UniRule"/>
</dbReference>
<dbReference type="GO" id="GO:0005764">
    <property type="term" value="C:lysosome"/>
    <property type="evidence" value="ECO:0007669"/>
    <property type="project" value="UniProtKB-SubCell"/>
</dbReference>
<dbReference type="GO" id="GO:0005975">
    <property type="term" value="P:carbohydrate metabolic process"/>
    <property type="evidence" value="ECO:0007669"/>
    <property type="project" value="UniProtKB-UniRule"/>
</dbReference>
<keyword evidence="11" id="KW-0458">Lysosome</keyword>